<keyword evidence="3" id="KW-1185">Reference proteome</keyword>
<protein>
    <submittedName>
        <fullName evidence="2">MBL fold metallo-hydrolase</fullName>
    </submittedName>
</protein>
<dbReference type="InterPro" id="IPR052533">
    <property type="entry name" value="WalJ/YycJ-like"/>
</dbReference>
<proteinExistence type="predicted"/>
<sequence>MRFCSLGSGSSGNATLIEASAGITTTRVLVDCGFSLRELERRLTVRGLTAGDIDAVFVTHEHGDHVGCAFHLARKHQVPVWTSRGTWRAIGQPELPDGLLHFARDLSPIRLGDLELTPYTVPHDAHEPLQLRASDGAVCLGVLTDAGCATPHLLAQLQRCEALLLECNHDRTLLANSAYPASLKARIGGRLGHLANDTSAEILAGCMHAGLKHLVAAHLSERNNRPDLAQAALAAVFGGTPAEIVVADPALGFDWLAL</sequence>
<reference evidence="2 3" key="1">
    <citation type="submission" date="2023-10" db="EMBL/GenBank/DDBJ databases">
        <title>Bacteria for the degradation of biodegradable plastic PBAT(Polybutylene adipate terephthalate).</title>
        <authorList>
            <person name="Weon H.-Y."/>
            <person name="Yeon J."/>
        </authorList>
    </citation>
    <scope>NUCLEOTIDE SEQUENCE [LARGE SCALE GENOMIC DNA]</scope>
    <source>
        <strain evidence="2 3">SBD 7-3</strain>
    </source>
</reference>
<dbReference type="EMBL" id="CP136336">
    <property type="protein sequence ID" value="WOB11009.1"/>
    <property type="molecule type" value="Genomic_DNA"/>
</dbReference>
<name>A0ABZ0D8J3_9BURK</name>
<dbReference type="SUPFAM" id="SSF56281">
    <property type="entry name" value="Metallo-hydrolase/oxidoreductase"/>
    <property type="match status" value="1"/>
</dbReference>
<dbReference type="InterPro" id="IPR001279">
    <property type="entry name" value="Metallo-B-lactamas"/>
</dbReference>
<organism evidence="2 3">
    <name type="scientific">Piscinibacter gummiphilus</name>
    <dbReference type="NCBI Taxonomy" id="946333"/>
    <lineage>
        <taxon>Bacteria</taxon>
        <taxon>Pseudomonadati</taxon>
        <taxon>Pseudomonadota</taxon>
        <taxon>Betaproteobacteria</taxon>
        <taxon>Burkholderiales</taxon>
        <taxon>Sphaerotilaceae</taxon>
        <taxon>Piscinibacter</taxon>
    </lineage>
</organism>
<dbReference type="RefSeq" id="WP_316704057.1">
    <property type="nucleotide sequence ID" value="NZ_CP136336.1"/>
</dbReference>
<dbReference type="PANTHER" id="PTHR47619">
    <property type="entry name" value="METALLO-HYDROLASE YYCJ-RELATED"/>
    <property type="match status" value="1"/>
</dbReference>
<dbReference type="InterPro" id="IPR036866">
    <property type="entry name" value="RibonucZ/Hydroxyglut_hydro"/>
</dbReference>
<accession>A0ABZ0D8J3</accession>
<dbReference type="Proteomes" id="UP001303946">
    <property type="component" value="Chromosome"/>
</dbReference>
<dbReference type="Gene3D" id="3.60.15.10">
    <property type="entry name" value="Ribonuclease Z/Hydroxyacylglutathione hydrolase-like"/>
    <property type="match status" value="1"/>
</dbReference>
<gene>
    <name evidence="2" type="ORF">RXV79_09505</name>
</gene>
<dbReference type="Pfam" id="PF00753">
    <property type="entry name" value="Lactamase_B"/>
    <property type="match status" value="1"/>
</dbReference>
<feature type="domain" description="Metallo-beta-lactamase" evidence="1">
    <location>
        <begin position="11"/>
        <end position="193"/>
    </location>
</feature>
<evidence type="ECO:0000313" key="2">
    <source>
        <dbReference type="EMBL" id="WOB11009.1"/>
    </source>
</evidence>
<evidence type="ECO:0000313" key="3">
    <source>
        <dbReference type="Proteomes" id="UP001303946"/>
    </source>
</evidence>
<dbReference type="SMART" id="SM00849">
    <property type="entry name" value="Lactamase_B"/>
    <property type="match status" value="1"/>
</dbReference>
<dbReference type="PANTHER" id="PTHR47619:SF1">
    <property type="entry name" value="EXODEOXYRIBONUCLEASE WALJ"/>
    <property type="match status" value="1"/>
</dbReference>
<evidence type="ECO:0000259" key="1">
    <source>
        <dbReference type="SMART" id="SM00849"/>
    </source>
</evidence>